<organism evidence="7 8">
    <name type="scientific">Lentinus brumalis</name>
    <dbReference type="NCBI Taxonomy" id="2498619"/>
    <lineage>
        <taxon>Eukaryota</taxon>
        <taxon>Fungi</taxon>
        <taxon>Dikarya</taxon>
        <taxon>Basidiomycota</taxon>
        <taxon>Agaricomycotina</taxon>
        <taxon>Agaricomycetes</taxon>
        <taxon>Polyporales</taxon>
        <taxon>Polyporaceae</taxon>
        <taxon>Lentinus</taxon>
    </lineage>
</organism>
<dbReference type="Gene3D" id="3.30.9.10">
    <property type="entry name" value="D-Amino Acid Oxidase, subunit A, domain 2"/>
    <property type="match status" value="1"/>
</dbReference>
<evidence type="ECO:0008006" key="9">
    <source>
        <dbReference type="Google" id="ProtNLM"/>
    </source>
</evidence>
<evidence type="ECO:0000256" key="3">
    <source>
        <dbReference type="ARBA" id="ARBA00022827"/>
    </source>
</evidence>
<proteinExistence type="inferred from homology"/>
<keyword evidence="8" id="KW-1185">Reference proteome</keyword>
<accession>A0A371DFM8</accession>
<dbReference type="SUPFAM" id="SSF51905">
    <property type="entry name" value="FAD/NAD(P)-binding domain"/>
    <property type="match status" value="1"/>
</dbReference>
<dbReference type="PANTHER" id="PTHR43004">
    <property type="entry name" value="TRK SYSTEM POTASSIUM UPTAKE PROTEIN"/>
    <property type="match status" value="1"/>
</dbReference>
<evidence type="ECO:0000313" key="8">
    <source>
        <dbReference type="Proteomes" id="UP000256964"/>
    </source>
</evidence>
<gene>
    <name evidence="7" type="ORF">OH76DRAFT_323538</name>
</gene>
<name>A0A371DFM8_9APHY</name>
<dbReference type="Gene3D" id="3.40.30.20">
    <property type="match status" value="1"/>
</dbReference>
<dbReference type="SUPFAM" id="SSF52833">
    <property type="entry name" value="Thioredoxin-like"/>
    <property type="match status" value="1"/>
</dbReference>
<sequence>MTTLNPLIESKVDVLIIGAGPAGLMCANALASAGVDVRIIDKRAVGVAAGQADGIQPRTIEVLQSYGLAEPLIRIGAHFPRASFWNPGPDGGIVRTQRTPSIFSPTARYPYLITRHQGGIESLFHGSMEAKGLHVQRSTIPTAIQLSQVESELRDPKANPVKVTLKRLDLEEDDIEVVHAKFVLGADGAHSWVRNVLGIKLEGDNTDSIWGVLDVYPETDFPDSRNWTFIHSHNGTLMNIPREGDMMRYYIQLSEDPDFVDPTTRRVNKARANPDRLMETAAKIFQPYSLKMLGEPEWWTIYIIGQRVAQKFSIEDRIFIAGDACHTHSPKAGQGMNASMNDSHNLAWKLAHVLRGWADMSLLKTYESERLKFARDLIDFDRKWSKLFTGKPRTEANEDGISHEEFVGAFQTFSGFSSGVGVRYEASAIVAKQHQACAAKLVVGERMIPHVFVQAADIRAVNIHDAMPSDARFKVLVFVGNVADKAALARVRALAEELDAPKSFVHRYGQGDYHRVFDILCICAGSKDEVDFIDVPQMLRPHWSKWVMLRFLGELGLISLLIARVLLDDTDMHAREGGGGFAAYGIDAKAGAIVVVRPDGYVGMVAPYDRLEDISTYFGGFMVEKSG</sequence>
<dbReference type="Proteomes" id="UP000256964">
    <property type="component" value="Unassembled WGS sequence"/>
</dbReference>
<evidence type="ECO:0000256" key="1">
    <source>
        <dbReference type="ARBA" id="ARBA00007801"/>
    </source>
</evidence>
<dbReference type="PANTHER" id="PTHR43004:SF20">
    <property type="entry name" value="2-MONOOXYGENASE, PUTATIVE (AFU_ORTHOLOGUE AFUA_1G13660)-RELATED"/>
    <property type="match status" value="1"/>
</dbReference>
<evidence type="ECO:0000259" key="6">
    <source>
        <dbReference type="Pfam" id="PF07976"/>
    </source>
</evidence>
<keyword evidence="4" id="KW-0560">Oxidoreductase</keyword>
<feature type="domain" description="FAD-binding" evidence="5">
    <location>
        <begin position="11"/>
        <end position="380"/>
    </location>
</feature>
<dbReference type="InterPro" id="IPR012941">
    <property type="entry name" value="Phe_hydrox_C_dim_dom"/>
</dbReference>
<dbReference type="STRING" id="139420.A0A371DFM8"/>
<evidence type="ECO:0000256" key="4">
    <source>
        <dbReference type="ARBA" id="ARBA00023002"/>
    </source>
</evidence>
<dbReference type="GO" id="GO:0016709">
    <property type="term" value="F:oxidoreductase activity, acting on paired donors, with incorporation or reduction of molecular oxygen, NAD(P)H as one donor, and incorporation of one atom of oxygen"/>
    <property type="evidence" value="ECO:0007669"/>
    <property type="project" value="UniProtKB-ARBA"/>
</dbReference>
<evidence type="ECO:0000256" key="2">
    <source>
        <dbReference type="ARBA" id="ARBA00022630"/>
    </source>
</evidence>
<evidence type="ECO:0000313" key="7">
    <source>
        <dbReference type="EMBL" id="RDX51308.1"/>
    </source>
</evidence>
<dbReference type="SUPFAM" id="SSF54373">
    <property type="entry name" value="FAD-linked reductases, C-terminal domain"/>
    <property type="match status" value="1"/>
</dbReference>
<reference evidence="7 8" key="1">
    <citation type="journal article" date="2018" name="Biotechnol. Biofuels">
        <title>Integrative visual omics of the white-rot fungus Polyporus brumalis exposes the biotechnological potential of its oxidative enzymes for delignifying raw plant biomass.</title>
        <authorList>
            <person name="Miyauchi S."/>
            <person name="Rancon A."/>
            <person name="Drula E."/>
            <person name="Hage H."/>
            <person name="Chaduli D."/>
            <person name="Favel A."/>
            <person name="Grisel S."/>
            <person name="Henrissat B."/>
            <person name="Herpoel-Gimbert I."/>
            <person name="Ruiz-Duenas F.J."/>
            <person name="Chevret D."/>
            <person name="Hainaut M."/>
            <person name="Lin J."/>
            <person name="Wang M."/>
            <person name="Pangilinan J."/>
            <person name="Lipzen A."/>
            <person name="Lesage-Meessen L."/>
            <person name="Navarro D."/>
            <person name="Riley R."/>
            <person name="Grigoriev I.V."/>
            <person name="Zhou S."/>
            <person name="Raouche S."/>
            <person name="Rosso M.N."/>
        </authorList>
    </citation>
    <scope>NUCLEOTIDE SEQUENCE [LARGE SCALE GENOMIC DNA]</scope>
    <source>
        <strain evidence="7 8">BRFM 1820</strain>
    </source>
</reference>
<dbReference type="CDD" id="cd02979">
    <property type="entry name" value="PHOX_C"/>
    <property type="match status" value="1"/>
</dbReference>
<comment type="similarity">
    <text evidence="1">Belongs to the PheA/TfdB FAD monooxygenase family.</text>
</comment>
<dbReference type="Pfam" id="PF07976">
    <property type="entry name" value="Phe_hydrox_dim"/>
    <property type="match status" value="1"/>
</dbReference>
<dbReference type="InterPro" id="IPR036188">
    <property type="entry name" value="FAD/NAD-bd_sf"/>
</dbReference>
<dbReference type="InterPro" id="IPR038220">
    <property type="entry name" value="PHOX_C_sf"/>
</dbReference>
<dbReference type="InterPro" id="IPR050641">
    <property type="entry name" value="RIFMO-like"/>
</dbReference>
<dbReference type="GO" id="GO:0071949">
    <property type="term" value="F:FAD binding"/>
    <property type="evidence" value="ECO:0007669"/>
    <property type="project" value="InterPro"/>
</dbReference>
<dbReference type="InterPro" id="IPR036249">
    <property type="entry name" value="Thioredoxin-like_sf"/>
</dbReference>
<protein>
    <recommendedName>
        <fullName evidence="9">FAD binding domain-containing protein</fullName>
    </recommendedName>
</protein>
<keyword evidence="3" id="KW-0274">FAD</keyword>
<dbReference type="OrthoDB" id="1716816at2759"/>
<feature type="domain" description="Phenol hydroxylase-like C-terminal dimerisation" evidence="6">
    <location>
        <begin position="422"/>
        <end position="625"/>
    </location>
</feature>
<dbReference type="AlphaFoldDB" id="A0A371DFM8"/>
<evidence type="ECO:0000259" key="5">
    <source>
        <dbReference type="Pfam" id="PF01494"/>
    </source>
</evidence>
<dbReference type="Pfam" id="PF01494">
    <property type="entry name" value="FAD_binding_3"/>
    <property type="match status" value="1"/>
</dbReference>
<dbReference type="InterPro" id="IPR002938">
    <property type="entry name" value="FAD-bd"/>
</dbReference>
<keyword evidence="2" id="KW-0285">Flavoprotein</keyword>
<dbReference type="PRINTS" id="PR00420">
    <property type="entry name" value="RNGMNOXGNASE"/>
</dbReference>
<dbReference type="EMBL" id="KZ857395">
    <property type="protein sequence ID" value="RDX51308.1"/>
    <property type="molecule type" value="Genomic_DNA"/>
</dbReference>
<dbReference type="Gene3D" id="3.50.50.60">
    <property type="entry name" value="FAD/NAD(P)-binding domain"/>
    <property type="match status" value="1"/>
</dbReference>